<accession>A0A9D2FJY8</accession>
<dbReference type="CDD" id="cd00515">
    <property type="entry name" value="HAM1"/>
    <property type="match status" value="1"/>
</dbReference>
<sequence length="221" mass="23263">MLICAASNNAGKLKELRRILERMGHQVKSLRELGVDLDPEETGATFAENARIKAEAFCKASGLPTVADDSGLCVDALGGAPGVYSARYAGRHGDDDANNTKLLREMEEIPTEQRTARFVSAVCFMLPGGRTLTVEGECPGSIAFARAGTNGFGYDPLFVPDYVGLPGGAVAPNTTRRSYAELTDAEKDAVSHRGRAMEKLAAGLPAFLEGSKGAATAPPAF</sequence>
<feature type="active site" description="Proton acceptor" evidence="10">
    <location>
        <position position="69"/>
    </location>
</feature>
<evidence type="ECO:0000256" key="10">
    <source>
        <dbReference type="HAMAP-Rule" id="MF_01405"/>
    </source>
</evidence>
<dbReference type="AlphaFoldDB" id="A0A9D2FJY8"/>
<organism evidence="12 13">
    <name type="scientific">Candidatus Gemmiger avistercoris</name>
    <dbReference type="NCBI Taxonomy" id="2838606"/>
    <lineage>
        <taxon>Bacteria</taxon>
        <taxon>Bacillati</taxon>
        <taxon>Bacillota</taxon>
        <taxon>Clostridia</taxon>
        <taxon>Eubacteriales</taxon>
        <taxon>Gemmiger</taxon>
    </lineage>
</organism>
<evidence type="ECO:0000256" key="11">
    <source>
        <dbReference type="RuleBase" id="RU003781"/>
    </source>
</evidence>
<comment type="catalytic activity">
    <reaction evidence="9 10">
        <text>XTP + H2O = XMP + diphosphate + H(+)</text>
        <dbReference type="Rhea" id="RHEA:28610"/>
        <dbReference type="ChEBI" id="CHEBI:15377"/>
        <dbReference type="ChEBI" id="CHEBI:15378"/>
        <dbReference type="ChEBI" id="CHEBI:33019"/>
        <dbReference type="ChEBI" id="CHEBI:57464"/>
        <dbReference type="ChEBI" id="CHEBI:61314"/>
        <dbReference type="EC" id="3.6.1.66"/>
    </reaction>
</comment>
<comment type="similarity">
    <text evidence="1 10 11">Belongs to the HAM1 NTPase family.</text>
</comment>
<evidence type="ECO:0000313" key="13">
    <source>
        <dbReference type="Proteomes" id="UP000824105"/>
    </source>
</evidence>
<comment type="subunit">
    <text evidence="2 10">Homodimer.</text>
</comment>
<proteinExistence type="inferred from homology"/>
<dbReference type="GO" id="GO:0005829">
    <property type="term" value="C:cytosol"/>
    <property type="evidence" value="ECO:0007669"/>
    <property type="project" value="TreeGrafter"/>
</dbReference>
<dbReference type="GO" id="GO:0000166">
    <property type="term" value="F:nucleotide binding"/>
    <property type="evidence" value="ECO:0007669"/>
    <property type="project" value="UniProtKB-KW"/>
</dbReference>
<dbReference type="FunFam" id="3.90.950.10:FF:000001">
    <property type="entry name" value="dITP/XTP pyrophosphatase"/>
    <property type="match status" value="1"/>
</dbReference>
<dbReference type="Pfam" id="PF01725">
    <property type="entry name" value="Ham1p_like"/>
    <property type="match status" value="1"/>
</dbReference>
<comment type="cofactor">
    <cofactor evidence="10">
        <name>Mg(2+)</name>
        <dbReference type="ChEBI" id="CHEBI:18420"/>
    </cofactor>
    <text evidence="10">Binds 1 Mg(2+) ion per subunit.</text>
</comment>
<evidence type="ECO:0000256" key="1">
    <source>
        <dbReference type="ARBA" id="ARBA00008023"/>
    </source>
</evidence>
<feature type="binding site" evidence="10">
    <location>
        <position position="70"/>
    </location>
    <ligand>
        <name>substrate</name>
    </ligand>
</feature>
<evidence type="ECO:0000256" key="8">
    <source>
        <dbReference type="ARBA" id="ARBA00051875"/>
    </source>
</evidence>
<dbReference type="GO" id="GO:0035870">
    <property type="term" value="F:dITP diphosphatase activity"/>
    <property type="evidence" value="ECO:0007669"/>
    <property type="project" value="UniProtKB-UniRule"/>
</dbReference>
<keyword evidence="4 10" id="KW-0547">Nucleotide-binding</keyword>
<name>A0A9D2FJY8_9FIRM</name>
<evidence type="ECO:0000256" key="7">
    <source>
        <dbReference type="ARBA" id="ARBA00023080"/>
    </source>
</evidence>
<dbReference type="InterPro" id="IPR002637">
    <property type="entry name" value="RdgB/HAM1"/>
</dbReference>
<dbReference type="InterPro" id="IPR029001">
    <property type="entry name" value="ITPase-like_fam"/>
</dbReference>
<reference evidence="12" key="1">
    <citation type="journal article" date="2021" name="PeerJ">
        <title>Extensive microbial diversity within the chicken gut microbiome revealed by metagenomics and culture.</title>
        <authorList>
            <person name="Gilroy R."/>
            <person name="Ravi A."/>
            <person name="Getino M."/>
            <person name="Pursley I."/>
            <person name="Horton D.L."/>
            <person name="Alikhan N.F."/>
            <person name="Baker D."/>
            <person name="Gharbi K."/>
            <person name="Hall N."/>
            <person name="Watson M."/>
            <person name="Adriaenssens E.M."/>
            <person name="Foster-Nyarko E."/>
            <person name="Jarju S."/>
            <person name="Secka A."/>
            <person name="Antonio M."/>
            <person name="Oren A."/>
            <person name="Chaudhuri R.R."/>
            <person name="La Ragione R."/>
            <person name="Hildebrand F."/>
            <person name="Pallen M.J."/>
        </authorList>
    </citation>
    <scope>NUCLEOTIDE SEQUENCE</scope>
    <source>
        <strain evidence="12">CHK188-11489</strain>
    </source>
</reference>
<dbReference type="GO" id="GO:0009146">
    <property type="term" value="P:purine nucleoside triphosphate catabolic process"/>
    <property type="evidence" value="ECO:0007669"/>
    <property type="project" value="UniProtKB-UniRule"/>
</dbReference>
<dbReference type="GO" id="GO:0036222">
    <property type="term" value="F:XTP diphosphatase activity"/>
    <property type="evidence" value="ECO:0007669"/>
    <property type="project" value="UniProtKB-UniRule"/>
</dbReference>
<gene>
    <name evidence="12" type="primary">rdgB</name>
    <name evidence="12" type="ORF">H9724_05510</name>
</gene>
<dbReference type="InterPro" id="IPR020922">
    <property type="entry name" value="dITP/XTP_pyrophosphatase"/>
</dbReference>
<dbReference type="Proteomes" id="UP000824105">
    <property type="component" value="Unassembled WGS sequence"/>
</dbReference>
<feature type="binding site" evidence="10">
    <location>
        <begin position="7"/>
        <end position="12"/>
    </location>
    <ligand>
        <name>substrate</name>
    </ligand>
</feature>
<evidence type="ECO:0000256" key="3">
    <source>
        <dbReference type="ARBA" id="ARBA00022723"/>
    </source>
</evidence>
<keyword evidence="6 10" id="KW-0460">Magnesium</keyword>
<evidence type="ECO:0000256" key="6">
    <source>
        <dbReference type="ARBA" id="ARBA00022842"/>
    </source>
</evidence>
<comment type="function">
    <text evidence="10">Pyrophosphatase that catalyzes the hydrolysis of nucleoside triphosphates to their monophosphate derivatives, with a high preference for the non-canonical purine nucleotides XTP (xanthosine triphosphate), dITP (deoxyinosine triphosphate) and ITP. Seems to function as a house-cleaning enzyme that removes non-canonical purine nucleotides from the nucleotide pool, thus preventing their incorporation into DNA/RNA and avoiding chromosomal lesions.</text>
</comment>
<feature type="binding site" evidence="10">
    <location>
        <position position="187"/>
    </location>
    <ligand>
        <name>substrate</name>
    </ligand>
</feature>
<keyword evidence="7 10" id="KW-0546">Nucleotide metabolism</keyword>
<feature type="binding site" evidence="10">
    <location>
        <begin position="152"/>
        <end position="155"/>
    </location>
    <ligand>
        <name>substrate</name>
    </ligand>
</feature>
<feature type="binding site" evidence="10">
    <location>
        <begin position="192"/>
        <end position="193"/>
    </location>
    <ligand>
        <name>substrate</name>
    </ligand>
</feature>
<feature type="binding site" evidence="10">
    <location>
        <position position="40"/>
    </location>
    <ligand>
        <name>Mg(2+)</name>
        <dbReference type="ChEBI" id="CHEBI:18420"/>
    </ligand>
</feature>
<comment type="catalytic activity">
    <reaction evidence="8 10">
        <text>dITP + H2O = dIMP + diphosphate + H(+)</text>
        <dbReference type="Rhea" id="RHEA:28342"/>
        <dbReference type="ChEBI" id="CHEBI:15377"/>
        <dbReference type="ChEBI" id="CHEBI:15378"/>
        <dbReference type="ChEBI" id="CHEBI:33019"/>
        <dbReference type="ChEBI" id="CHEBI:61194"/>
        <dbReference type="ChEBI" id="CHEBI:61382"/>
        <dbReference type="EC" id="3.6.1.66"/>
    </reaction>
</comment>
<feature type="binding site" evidence="10">
    <location>
        <position position="69"/>
    </location>
    <ligand>
        <name>Mg(2+)</name>
        <dbReference type="ChEBI" id="CHEBI:18420"/>
    </ligand>
</feature>
<dbReference type="PANTHER" id="PTHR11067">
    <property type="entry name" value="INOSINE TRIPHOSPHATE PYROPHOSPHATASE/HAM1 PROTEIN"/>
    <property type="match status" value="1"/>
</dbReference>
<dbReference type="GO" id="GO:0017111">
    <property type="term" value="F:ribonucleoside triphosphate phosphatase activity"/>
    <property type="evidence" value="ECO:0007669"/>
    <property type="project" value="InterPro"/>
</dbReference>
<evidence type="ECO:0000256" key="2">
    <source>
        <dbReference type="ARBA" id="ARBA00011738"/>
    </source>
</evidence>
<evidence type="ECO:0000256" key="9">
    <source>
        <dbReference type="ARBA" id="ARBA00052017"/>
    </source>
</evidence>
<dbReference type="GO" id="GO:0036220">
    <property type="term" value="F:ITP diphosphatase activity"/>
    <property type="evidence" value="ECO:0007669"/>
    <property type="project" value="UniProtKB-UniRule"/>
</dbReference>
<evidence type="ECO:0000256" key="4">
    <source>
        <dbReference type="ARBA" id="ARBA00022741"/>
    </source>
</evidence>
<dbReference type="PANTHER" id="PTHR11067:SF9">
    <property type="entry name" value="INOSINE TRIPHOSPHATE PYROPHOSPHATASE"/>
    <property type="match status" value="1"/>
</dbReference>
<dbReference type="EC" id="3.6.1.66" evidence="10"/>
<protein>
    <recommendedName>
        <fullName evidence="10">dITP/XTP pyrophosphatase</fullName>
        <ecNumber evidence="10">3.6.1.66</ecNumber>
    </recommendedName>
    <alternativeName>
        <fullName evidence="10">Non-canonical purine NTP pyrophosphatase</fullName>
    </alternativeName>
    <alternativeName>
        <fullName evidence="10">Non-standard purine NTP pyrophosphatase</fullName>
    </alternativeName>
    <alternativeName>
        <fullName evidence="10">Nucleoside-triphosphate diphosphatase</fullName>
    </alternativeName>
    <alternativeName>
        <fullName evidence="10">Nucleoside-triphosphate pyrophosphatase</fullName>
        <shortName evidence="10">NTPase</shortName>
    </alternativeName>
</protein>
<evidence type="ECO:0000313" key="12">
    <source>
        <dbReference type="EMBL" id="HIZ62208.1"/>
    </source>
</evidence>
<dbReference type="HAMAP" id="MF_01405">
    <property type="entry name" value="Non_canon_purine_NTPase"/>
    <property type="match status" value="1"/>
</dbReference>
<dbReference type="SUPFAM" id="SSF52972">
    <property type="entry name" value="ITPase-like"/>
    <property type="match status" value="1"/>
</dbReference>
<evidence type="ECO:0000256" key="5">
    <source>
        <dbReference type="ARBA" id="ARBA00022801"/>
    </source>
</evidence>
<keyword evidence="3 10" id="KW-0479">Metal-binding</keyword>
<comment type="catalytic activity">
    <reaction evidence="10">
        <text>ITP + H2O = IMP + diphosphate + H(+)</text>
        <dbReference type="Rhea" id="RHEA:29399"/>
        <dbReference type="ChEBI" id="CHEBI:15377"/>
        <dbReference type="ChEBI" id="CHEBI:15378"/>
        <dbReference type="ChEBI" id="CHEBI:33019"/>
        <dbReference type="ChEBI" id="CHEBI:58053"/>
        <dbReference type="ChEBI" id="CHEBI:61402"/>
        <dbReference type="EC" id="3.6.1.66"/>
    </reaction>
</comment>
<dbReference type="GO" id="GO:0046872">
    <property type="term" value="F:metal ion binding"/>
    <property type="evidence" value="ECO:0007669"/>
    <property type="project" value="UniProtKB-KW"/>
</dbReference>
<keyword evidence="5 10" id="KW-0378">Hydrolase</keyword>
<comment type="caution">
    <text evidence="12">The sequence shown here is derived from an EMBL/GenBank/DDBJ whole genome shotgun (WGS) entry which is preliminary data.</text>
</comment>
<reference evidence="12" key="2">
    <citation type="submission" date="2021-04" db="EMBL/GenBank/DDBJ databases">
        <authorList>
            <person name="Gilroy R."/>
        </authorList>
    </citation>
    <scope>NUCLEOTIDE SEQUENCE</scope>
    <source>
        <strain evidence="12">CHK188-11489</strain>
    </source>
</reference>
<dbReference type="GO" id="GO:0009117">
    <property type="term" value="P:nucleotide metabolic process"/>
    <property type="evidence" value="ECO:0007669"/>
    <property type="project" value="UniProtKB-KW"/>
</dbReference>
<dbReference type="NCBIfam" id="TIGR00042">
    <property type="entry name" value="RdgB/HAM1 family non-canonical purine NTP pyrophosphatase"/>
    <property type="match status" value="1"/>
</dbReference>
<dbReference type="Gene3D" id="3.90.950.10">
    <property type="match status" value="1"/>
</dbReference>
<dbReference type="EMBL" id="DXBF01000050">
    <property type="protein sequence ID" value="HIZ62208.1"/>
    <property type="molecule type" value="Genomic_DNA"/>
</dbReference>